<name>A0A9W8XEB8_9PLEO</name>
<feature type="region of interest" description="Disordered" evidence="1">
    <location>
        <begin position="97"/>
        <end position="139"/>
    </location>
</feature>
<dbReference type="AlphaFoldDB" id="A0A9W8XEB8"/>
<reference evidence="2" key="1">
    <citation type="submission" date="2022-10" db="EMBL/GenBank/DDBJ databases">
        <title>Tapping the CABI collections for fungal endophytes: first genome assemblies for Collariella, Neodidymelliopsis, Ascochyta clinopodiicola, Didymella pomorum, Didymosphaeria variabile, Neocosmospora piperis and Neocucurbitaria cava.</title>
        <authorList>
            <person name="Hill R."/>
        </authorList>
    </citation>
    <scope>NUCLEOTIDE SEQUENCE</scope>
    <source>
        <strain evidence="2">IMI 356815</strain>
    </source>
</reference>
<dbReference type="Proteomes" id="UP001140513">
    <property type="component" value="Unassembled WGS sequence"/>
</dbReference>
<dbReference type="RefSeq" id="XP_056067974.1">
    <property type="nucleotide sequence ID" value="XM_056218709.1"/>
</dbReference>
<sequence>MSQPTHVPGACASIQLAPTQMGGQIVTLNFPTEGGTMYLPGGQAITFAPKDAQVPPSNRQVALVDEDVARAYGVYESDYSTASESSDSVLTAVEDNVSPASPVSTAGGHTSEAGSNVSEAEDEVSEVDTVENPDSPSLTETEAIFGEAFMSDDEWEEYYTSKAYKHNNTEAPEGNDRSSASDEDIDRVIDVTQNSSSEDSVMEDADDASDSSEDAVVVPGRKRATQHNTPKSVVKAHNPPPVQYDGLNEAGEFEGLSDSDEDSDEDSDKDSDEDSDKDSDEDSDKDSDEDSDKDSDENHSEYMPDKGSDDEGDTRAPKHRTPVVNYAEELSDDEEMEDAEDDAEDDNASVSSETSEKTVVPEKHAQDGVALDYDEDIDDDPVMPNGRRVRARSNTSKPVPDVVTPSGSDSDAPTLVTADADPVNDEASPVELNMDIDMEEDFDQYVEQSYFDQLAGKRPRSPSEWSSFKWTSQRAIDGRFSGADQGPGSPFANFDPSIPRGPMDVPGSPFANPSPDGRDNVQEIAGEIGFKRHWGQRMPNTPTQDRLPILTDEPARFKLTKGELKMQALRRMHRYDPQTMEQFLEIQPIVEAKESSVKSDMARDGSNETSVEGCYEHENAALESNHGREFQGVKGFDQLEDSEEHGSAELDEEL</sequence>
<keyword evidence="3" id="KW-1185">Reference proteome</keyword>
<evidence type="ECO:0000313" key="3">
    <source>
        <dbReference type="Proteomes" id="UP001140513"/>
    </source>
</evidence>
<dbReference type="OrthoDB" id="10621813at2759"/>
<feature type="compositionally biased region" description="Acidic residues" evidence="1">
    <location>
        <begin position="329"/>
        <end position="347"/>
    </location>
</feature>
<feature type="compositionally biased region" description="Polar residues" evidence="1">
    <location>
        <begin position="98"/>
        <end position="116"/>
    </location>
</feature>
<feature type="compositionally biased region" description="Basic and acidic residues" evidence="1">
    <location>
        <begin position="619"/>
        <end position="631"/>
    </location>
</feature>
<dbReference type="EMBL" id="JAPEUX010000007">
    <property type="protein sequence ID" value="KAJ4348586.1"/>
    <property type="molecule type" value="Genomic_DNA"/>
</dbReference>
<gene>
    <name evidence="2" type="ORF">N0V89_009964</name>
</gene>
<proteinExistence type="predicted"/>
<feature type="compositionally biased region" description="Basic and acidic residues" evidence="1">
    <location>
        <begin position="354"/>
        <end position="366"/>
    </location>
</feature>
<feature type="compositionally biased region" description="Acidic residues" evidence="1">
    <location>
        <begin position="200"/>
        <end position="213"/>
    </location>
</feature>
<feature type="compositionally biased region" description="Basic and acidic residues" evidence="1">
    <location>
        <begin position="296"/>
        <end position="316"/>
    </location>
</feature>
<feature type="region of interest" description="Disordered" evidence="1">
    <location>
        <begin position="164"/>
        <end position="427"/>
    </location>
</feature>
<feature type="compositionally biased region" description="Acidic residues" evidence="1">
    <location>
        <begin position="251"/>
        <end position="295"/>
    </location>
</feature>
<comment type="caution">
    <text evidence="2">The sequence shown here is derived from an EMBL/GenBank/DDBJ whole genome shotgun (WGS) entry which is preliminary data.</text>
</comment>
<dbReference type="GeneID" id="80913494"/>
<feature type="compositionally biased region" description="Acidic residues" evidence="1">
    <location>
        <begin position="372"/>
        <end position="381"/>
    </location>
</feature>
<protein>
    <submittedName>
        <fullName evidence="2">Uncharacterized protein</fullName>
    </submittedName>
</protein>
<feature type="compositionally biased region" description="Acidic residues" evidence="1">
    <location>
        <begin position="119"/>
        <end position="131"/>
    </location>
</feature>
<evidence type="ECO:0000256" key="1">
    <source>
        <dbReference type="SAM" id="MobiDB-lite"/>
    </source>
</evidence>
<feature type="region of interest" description="Disordered" evidence="1">
    <location>
        <begin position="619"/>
        <end position="654"/>
    </location>
</feature>
<organism evidence="2 3">
    <name type="scientific">Didymosphaeria variabile</name>
    <dbReference type="NCBI Taxonomy" id="1932322"/>
    <lineage>
        <taxon>Eukaryota</taxon>
        <taxon>Fungi</taxon>
        <taxon>Dikarya</taxon>
        <taxon>Ascomycota</taxon>
        <taxon>Pezizomycotina</taxon>
        <taxon>Dothideomycetes</taxon>
        <taxon>Pleosporomycetidae</taxon>
        <taxon>Pleosporales</taxon>
        <taxon>Massarineae</taxon>
        <taxon>Didymosphaeriaceae</taxon>
        <taxon>Didymosphaeria</taxon>
    </lineage>
</organism>
<feature type="compositionally biased region" description="Acidic residues" evidence="1">
    <location>
        <begin position="638"/>
        <end position="654"/>
    </location>
</feature>
<accession>A0A9W8XEB8</accession>
<evidence type="ECO:0000313" key="2">
    <source>
        <dbReference type="EMBL" id="KAJ4348586.1"/>
    </source>
</evidence>